<dbReference type="PANTHER" id="PTHR20544">
    <property type="entry name" value="CENTROSOMAL PROTEIN CEP135"/>
    <property type="match status" value="1"/>
</dbReference>
<keyword evidence="2" id="KW-0963">Cytoplasm</keyword>
<gene>
    <name evidence="6" type="ORF">P7K49_006390</name>
</gene>
<evidence type="ECO:0000256" key="5">
    <source>
        <dbReference type="SAM" id="Coils"/>
    </source>
</evidence>
<feature type="coiled-coil region" evidence="5">
    <location>
        <begin position="43"/>
        <end position="119"/>
    </location>
</feature>
<proteinExistence type="inferred from homology"/>
<keyword evidence="7" id="KW-1185">Reference proteome</keyword>
<evidence type="ECO:0000256" key="3">
    <source>
        <dbReference type="ARBA" id="ARBA00023212"/>
    </source>
</evidence>
<accession>A0ABQ9W3W2</accession>
<comment type="subcellular location">
    <subcellularLocation>
        <location evidence="1">Cytoplasm</location>
        <location evidence="1">Cytoskeleton</location>
        <location evidence="1">Microtubule organizing center</location>
        <location evidence="1">Centrosome</location>
        <location evidence="1">Centriole</location>
    </subcellularLocation>
</comment>
<sequence length="129" mass="14921">MTLYLQIELREREIERLSVALDGGRSPDVLSLESRNKTNEKLIAQLNIQVDFLQQANKDLEKHIQELTETKETVTSEVVNLSNKNEKLCQELTEIDQLAQQLERHKEEVLETADKELGEAKVMNDMCRL</sequence>
<evidence type="ECO:0000256" key="4">
    <source>
        <dbReference type="ARBA" id="ARBA00038123"/>
    </source>
</evidence>
<evidence type="ECO:0000313" key="6">
    <source>
        <dbReference type="EMBL" id="KAK2115764.1"/>
    </source>
</evidence>
<dbReference type="PANTHER" id="PTHR20544:SF0">
    <property type="entry name" value="NUCLEOPROTEIN TPR_MLP1 DOMAIN-CONTAINING PROTEIN"/>
    <property type="match status" value="1"/>
</dbReference>
<organism evidence="6 7">
    <name type="scientific">Saguinus oedipus</name>
    <name type="common">Cotton-top tamarin</name>
    <name type="synonym">Oedipomidas oedipus</name>
    <dbReference type="NCBI Taxonomy" id="9490"/>
    <lineage>
        <taxon>Eukaryota</taxon>
        <taxon>Metazoa</taxon>
        <taxon>Chordata</taxon>
        <taxon>Craniata</taxon>
        <taxon>Vertebrata</taxon>
        <taxon>Euteleostomi</taxon>
        <taxon>Mammalia</taxon>
        <taxon>Eutheria</taxon>
        <taxon>Euarchontoglires</taxon>
        <taxon>Primates</taxon>
        <taxon>Haplorrhini</taxon>
        <taxon>Platyrrhini</taxon>
        <taxon>Cebidae</taxon>
        <taxon>Callitrichinae</taxon>
        <taxon>Saguinus</taxon>
    </lineage>
</organism>
<evidence type="ECO:0000256" key="2">
    <source>
        <dbReference type="ARBA" id="ARBA00022490"/>
    </source>
</evidence>
<evidence type="ECO:0000313" key="7">
    <source>
        <dbReference type="Proteomes" id="UP001266305"/>
    </source>
</evidence>
<keyword evidence="3" id="KW-0206">Cytoskeleton</keyword>
<name>A0ABQ9W3W2_SAGOE</name>
<keyword evidence="5" id="KW-0175">Coiled coil</keyword>
<comment type="caution">
    <text evidence="6">The sequence shown here is derived from an EMBL/GenBank/DDBJ whole genome shotgun (WGS) entry which is preliminary data.</text>
</comment>
<comment type="similarity">
    <text evidence="4">Belongs to the CEP135/TSGA10 family.</text>
</comment>
<protein>
    <submittedName>
        <fullName evidence="6">Uncharacterized protein</fullName>
    </submittedName>
</protein>
<dbReference type="InterPro" id="IPR051877">
    <property type="entry name" value="Centriole_BasalBody_StrucProt"/>
</dbReference>
<dbReference type="EMBL" id="JASSZA010000003">
    <property type="protein sequence ID" value="KAK2115764.1"/>
    <property type="molecule type" value="Genomic_DNA"/>
</dbReference>
<dbReference type="Proteomes" id="UP001266305">
    <property type="component" value="Unassembled WGS sequence"/>
</dbReference>
<evidence type="ECO:0000256" key="1">
    <source>
        <dbReference type="ARBA" id="ARBA00004114"/>
    </source>
</evidence>
<reference evidence="6 7" key="1">
    <citation type="submission" date="2023-05" db="EMBL/GenBank/DDBJ databases">
        <title>B98-5 Cell Line De Novo Hybrid Assembly: An Optical Mapping Approach.</title>
        <authorList>
            <person name="Kananen K."/>
            <person name="Auerbach J.A."/>
            <person name="Kautto E."/>
            <person name="Blachly J.S."/>
        </authorList>
    </citation>
    <scope>NUCLEOTIDE SEQUENCE [LARGE SCALE GENOMIC DNA]</scope>
    <source>
        <strain evidence="6">B95-8</strain>
        <tissue evidence="6">Cell line</tissue>
    </source>
</reference>